<name>A0A6J4Q0X7_9ACTN</name>
<accession>A0A6J4Q0X7</accession>
<gene>
    <name evidence="2" type="ORF">AVDCRST_MAG80-190</name>
</gene>
<dbReference type="Gene3D" id="3.90.1150.10">
    <property type="entry name" value="Aspartate Aminotransferase, domain 1"/>
    <property type="match status" value="1"/>
</dbReference>
<reference evidence="2" key="1">
    <citation type="submission" date="2020-02" db="EMBL/GenBank/DDBJ databases">
        <authorList>
            <person name="Meier V. D."/>
        </authorList>
    </citation>
    <scope>NUCLEOTIDE SEQUENCE</scope>
    <source>
        <strain evidence="2">AVDCRST_MAG80</strain>
    </source>
</reference>
<dbReference type="InterPro" id="IPR015421">
    <property type="entry name" value="PyrdxlP-dep_Trfase_major"/>
</dbReference>
<dbReference type="Pfam" id="PF00266">
    <property type="entry name" value="Aminotran_5"/>
    <property type="match status" value="1"/>
</dbReference>
<dbReference type="Gene3D" id="3.40.640.10">
    <property type="entry name" value="Type I PLP-dependent aspartate aminotransferase-like (Major domain)"/>
    <property type="match status" value="1"/>
</dbReference>
<protein>
    <submittedName>
        <fullName evidence="2">Cysteine desulfurase</fullName>
        <ecNumber evidence="2">2.8.1.7</ecNumber>
    </submittedName>
</protein>
<feature type="domain" description="Aminotransferase class V" evidence="1">
    <location>
        <begin position="56"/>
        <end position="372"/>
    </location>
</feature>
<organism evidence="2">
    <name type="scientific">uncultured Rubrobacteraceae bacterium</name>
    <dbReference type="NCBI Taxonomy" id="349277"/>
    <lineage>
        <taxon>Bacteria</taxon>
        <taxon>Bacillati</taxon>
        <taxon>Actinomycetota</taxon>
        <taxon>Rubrobacteria</taxon>
        <taxon>Rubrobacterales</taxon>
        <taxon>Rubrobacteraceae</taxon>
        <taxon>environmental samples</taxon>
    </lineage>
</organism>
<evidence type="ECO:0000259" key="1">
    <source>
        <dbReference type="Pfam" id="PF00266"/>
    </source>
</evidence>
<dbReference type="InterPro" id="IPR015424">
    <property type="entry name" value="PyrdxlP-dep_Trfase"/>
</dbReference>
<dbReference type="GO" id="GO:0031071">
    <property type="term" value="F:cysteine desulfurase activity"/>
    <property type="evidence" value="ECO:0007669"/>
    <property type="project" value="UniProtKB-EC"/>
</dbReference>
<dbReference type="InterPro" id="IPR015422">
    <property type="entry name" value="PyrdxlP-dep_Trfase_small"/>
</dbReference>
<proteinExistence type="predicted"/>
<dbReference type="SUPFAM" id="SSF53383">
    <property type="entry name" value="PLP-dependent transferases"/>
    <property type="match status" value="1"/>
</dbReference>
<sequence>MAVVLCSQRELFEIPEDITYLNCAYMSPQLRAVRAVGEEAVARKSRPWEVSPRDFFENSETARKLFAQLVGGNAEGVAIVPSVSYGMAVATANVPLNAGQSVVMLEEQFPSNVYPWRELAKRTGAEIVTVPRPVDHDWTSAILERVDGRTAVVAVPNCHWTDGSVLDLVRTGERAREVGAALVVDATQSLGAYPLDVSEVRPDFLVSAAYKWLLGPYSLGFLYVGEGYREGVPIEHNWISREGSEDFARLIEYTDAYGPGARRYDVGERSNFVLLPMAIEALRQILAWGVENTAASLRELTTQIEEEAEKLGMDTVPASMRAEHMIGIGLGPEAPKDLTTRLAEENVFVSVRGRNLRVSPHLYNTERDVERLFDSLNRHVRAGAG</sequence>
<evidence type="ECO:0000313" key="2">
    <source>
        <dbReference type="EMBL" id="CAA9425124.1"/>
    </source>
</evidence>
<dbReference type="PANTHER" id="PTHR43586:SF15">
    <property type="entry name" value="BLR3095 PROTEIN"/>
    <property type="match status" value="1"/>
</dbReference>
<dbReference type="PANTHER" id="PTHR43586">
    <property type="entry name" value="CYSTEINE DESULFURASE"/>
    <property type="match status" value="1"/>
</dbReference>
<dbReference type="AlphaFoldDB" id="A0A6J4Q0X7"/>
<keyword evidence="2" id="KW-0808">Transferase</keyword>
<dbReference type="EC" id="2.8.1.7" evidence="2"/>
<dbReference type="InterPro" id="IPR000192">
    <property type="entry name" value="Aminotrans_V_dom"/>
</dbReference>
<dbReference type="EMBL" id="CADCVC010000017">
    <property type="protein sequence ID" value="CAA9425124.1"/>
    <property type="molecule type" value="Genomic_DNA"/>
</dbReference>